<dbReference type="PANTHER" id="PTHR43433">
    <property type="entry name" value="HYDROLASE, ALPHA/BETA FOLD FAMILY PROTEIN"/>
    <property type="match status" value="1"/>
</dbReference>
<dbReference type="Gene3D" id="3.40.50.1820">
    <property type="entry name" value="alpha/beta hydrolase"/>
    <property type="match status" value="1"/>
</dbReference>
<dbReference type="PRINTS" id="PR00111">
    <property type="entry name" value="ABHYDROLASE"/>
</dbReference>
<reference evidence="3" key="1">
    <citation type="journal article" date="2022" name="Phytopathology">
        <title>Whole genome sequencing-based tracing of a 2022 introduction and outbreak of Xanthomonas hortorum pv. pelargonii.</title>
        <authorList>
            <person name="Iruegas Bocardo F."/>
            <person name="Weisberg A.J."/>
            <person name="Riutta E.R."/>
            <person name="Kilday K.B."/>
            <person name="Bonkowski J.C."/>
            <person name="Creswell T.C."/>
            <person name="Daughtrey M."/>
            <person name="Rane K.K."/>
            <person name="Grunwald N.J."/>
            <person name="Chang J.H."/>
            <person name="Putnam M."/>
        </authorList>
    </citation>
    <scope>NUCLEOTIDE SEQUENCE</scope>
    <source>
        <strain evidence="3">22-338</strain>
    </source>
</reference>
<name>A0A9X3YYV4_9XANT</name>
<dbReference type="RefSeq" id="WP_273663653.1">
    <property type="nucleotide sequence ID" value="NZ_JANWTP010000009.1"/>
</dbReference>
<gene>
    <name evidence="3" type="ORF">NY667_04845</name>
</gene>
<dbReference type="InterPro" id="IPR050471">
    <property type="entry name" value="AB_hydrolase"/>
</dbReference>
<dbReference type="PANTHER" id="PTHR43433:SF5">
    <property type="entry name" value="AB HYDROLASE-1 DOMAIN-CONTAINING PROTEIN"/>
    <property type="match status" value="1"/>
</dbReference>
<reference evidence="3" key="2">
    <citation type="submission" date="2022-08" db="EMBL/GenBank/DDBJ databases">
        <authorList>
            <person name="Iruegas-Bocardo F."/>
            <person name="Weisberg A.J."/>
            <person name="Riutta E.R."/>
            <person name="Kilday K."/>
            <person name="Bonkowski J.C."/>
            <person name="Creswell T."/>
            <person name="Daughtrey M.L."/>
            <person name="Rane K."/>
            <person name="Grunwald N.J."/>
            <person name="Chang J.H."/>
            <person name="Putnam M.L."/>
        </authorList>
    </citation>
    <scope>NUCLEOTIDE SEQUENCE</scope>
    <source>
        <strain evidence="3">22-338</strain>
    </source>
</reference>
<evidence type="ECO:0000259" key="2">
    <source>
        <dbReference type="Pfam" id="PF00561"/>
    </source>
</evidence>
<dbReference type="InterPro" id="IPR029058">
    <property type="entry name" value="AB_hydrolase_fold"/>
</dbReference>
<dbReference type="Proteomes" id="UP001140230">
    <property type="component" value="Unassembled WGS sequence"/>
</dbReference>
<accession>A0A9X3YYV4</accession>
<dbReference type="EMBL" id="JANWTP010000009">
    <property type="protein sequence ID" value="MDC8637150.1"/>
    <property type="molecule type" value="Genomic_DNA"/>
</dbReference>
<dbReference type="SUPFAM" id="SSF53474">
    <property type="entry name" value="alpha/beta-Hydrolases"/>
    <property type="match status" value="1"/>
</dbReference>
<evidence type="ECO:0000313" key="4">
    <source>
        <dbReference type="Proteomes" id="UP001140230"/>
    </source>
</evidence>
<sequence length="322" mass="34419">MKMRQHAFLMGCALAAAAVLAPASFAQDASSSSPTRYEDVPTQFVEANGTRYAYRRFGQDTGVPLVLFAHFRASMDNWDPRLVNNLAAGRTVIAFNNKGVSSSSGETPDTIMAMADDAAAFIAALGYDTVDVLGFSIGGAVTQELMFRHPALVRRAVLAGTGPQGAEGIRAGDPRIGEVARKTPVELTDFLFLFFEQTPGSQAAGRAFIERRSVPRVDPDPASTEQTMLAQGAASAAYWSNKTDGPPKLANVTSPVLVANGSNDIMIATSNSLRLFELLPDAQLILYPDSGHGFLFQYPDLFAKHVAIFLDDDAGSGQDHAR</sequence>
<dbReference type="AlphaFoldDB" id="A0A9X3YYV4"/>
<keyword evidence="3" id="KW-0378">Hydrolase</keyword>
<dbReference type="Pfam" id="PF00561">
    <property type="entry name" value="Abhydrolase_1"/>
    <property type="match status" value="1"/>
</dbReference>
<feature type="domain" description="AB hydrolase-1" evidence="2">
    <location>
        <begin position="71"/>
        <end position="296"/>
    </location>
</feature>
<protein>
    <submittedName>
        <fullName evidence="3">Alpha/beta hydrolase</fullName>
    </submittedName>
</protein>
<proteinExistence type="predicted"/>
<evidence type="ECO:0000313" key="3">
    <source>
        <dbReference type="EMBL" id="MDC8637150.1"/>
    </source>
</evidence>
<keyword evidence="1" id="KW-0732">Signal</keyword>
<feature type="chain" id="PRO_5040809375" evidence="1">
    <location>
        <begin position="27"/>
        <end position="322"/>
    </location>
</feature>
<dbReference type="InterPro" id="IPR000073">
    <property type="entry name" value="AB_hydrolase_1"/>
</dbReference>
<comment type="caution">
    <text evidence="3">The sequence shown here is derived from an EMBL/GenBank/DDBJ whole genome shotgun (WGS) entry which is preliminary data.</text>
</comment>
<organism evidence="3 4">
    <name type="scientific">Xanthomonas hortorum pv. hederae</name>
    <dbReference type="NCBI Taxonomy" id="453603"/>
    <lineage>
        <taxon>Bacteria</taxon>
        <taxon>Pseudomonadati</taxon>
        <taxon>Pseudomonadota</taxon>
        <taxon>Gammaproteobacteria</taxon>
        <taxon>Lysobacterales</taxon>
        <taxon>Lysobacteraceae</taxon>
        <taxon>Xanthomonas</taxon>
    </lineage>
</organism>
<dbReference type="GO" id="GO:0016787">
    <property type="term" value="F:hydrolase activity"/>
    <property type="evidence" value="ECO:0007669"/>
    <property type="project" value="UniProtKB-KW"/>
</dbReference>
<feature type="signal peptide" evidence="1">
    <location>
        <begin position="1"/>
        <end position="26"/>
    </location>
</feature>
<evidence type="ECO:0000256" key="1">
    <source>
        <dbReference type="SAM" id="SignalP"/>
    </source>
</evidence>